<feature type="signal peptide" evidence="2">
    <location>
        <begin position="1"/>
        <end position="47"/>
    </location>
</feature>
<sequence>MTLSKPRTEPRTEPRTKSHSKSRTAGALVLGAAALAALLPAASPAQAATCSIKPYGLIGDYWTTMGGANGVFGCPTAAEYSLPNANGRKQRFANGQIAWSPDQGTRMIVAAYAANGKAVFRWGPTNPFNYDYWRVYWTANPTQNMPSSMALMYPTYTVKAGSRTSGKVTHLPPRGVTNSNGYASTYTFWVKGCDSKVLGDTCRQGYTLPVSVNV</sequence>
<keyword evidence="2" id="KW-0732">Signal</keyword>
<accession>A0A940WIQ7</accession>
<protein>
    <recommendedName>
        <fullName evidence="5">Secreted protein</fullName>
    </recommendedName>
</protein>
<evidence type="ECO:0000256" key="2">
    <source>
        <dbReference type="SAM" id="SignalP"/>
    </source>
</evidence>
<dbReference type="RefSeq" id="WP_210153627.1">
    <property type="nucleotide sequence ID" value="NZ_JAFCNB010000001.1"/>
</dbReference>
<evidence type="ECO:0000313" key="4">
    <source>
        <dbReference type="Proteomes" id="UP000674234"/>
    </source>
</evidence>
<proteinExistence type="predicted"/>
<evidence type="ECO:0000256" key="1">
    <source>
        <dbReference type="SAM" id="MobiDB-lite"/>
    </source>
</evidence>
<organism evidence="3 4">
    <name type="scientific">Microbispora oryzae</name>
    <dbReference type="NCBI Taxonomy" id="2806554"/>
    <lineage>
        <taxon>Bacteria</taxon>
        <taxon>Bacillati</taxon>
        <taxon>Actinomycetota</taxon>
        <taxon>Actinomycetes</taxon>
        <taxon>Streptosporangiales</taxon>
        <taxon>Streptosporangiaceae</taxon>
        <taxon>Microbispora</taxon>
    </lineage>
</organism>
<gene>
    <name evidence="3" type="ORF">JOL79_00710</name>
</gene>
<feature type="region of interest" description="Disordered" evidence="1">
    <location>
        <begin position="1"/>
        <end position="23"/>
    </location>
</feature>
<evidence type="ECO:0008006" key="5">
    <source>
        <dbReference type="Google" id="ProtNLM"/>
    </source>
</evidence>
<dbReference type="InterPro" id="IPR013207">
    <property type="entry name" value="LGFP"/>
</dbReference>
<feature type="compositionally biased region" description="Basic and acidic residues" evidence="1">
    <location>
        <begin position="1"/>
        <end position="16"/>
    </location>
</feature>
<dbReference type="EMBL" id="JAFCNB010000001">
    <property type="protein sequence ID" value="MBP2702315.1"/>
    <property type="molecule type" value="Genomic_DNA"/>
</dbReference>
<comment type="caution">
    <text evidence="3">The sequence shown here is derived from an EMBL/GenBank/DDBJ whole genome shotgun (WGS) entry which is preliminary data.</text>
</comment>
<reference evidence="3" key="1">
    <citation type="submission" date="2021-02" db="EMBL/GenBank/DDBJ databases">
        <title>Draft genome sequence of Microbispora sp. RL4-1S isolated from rice leaves in Thailand.</title>
        <authorList>
            <person name="Muangham S."/>
            <person name="Duangmal K."/>
        </authorList>
    </citation>
    <scope>NUCLEOTIDE SEQUENCE</scope>
    <source>
        <strain evidence="3">RL4-1S</strain>
    </source>
</reference>
<name>A0A940WIQ7_9ACTN</name>
<dbReference type="AlphaFoldDB" id="A0A940WIQ7"/>
<keyword evidence="4" id="KW-1185">Reference proteome</keyword>
<feature type="chain" id="PRO_5036921100" description="Secreted protein" evidence="2">
    <location>
        <begin position="48"/>
        <end position="214"/>
    </location>
</feature>
<dbReference type="Proteomes" id="UP000674234">
    <property type="component" value="Unassembled WGS sequence"/>
</dbReference>
<dbReference type="Pfam" id="PF08310">
    <property type="entry name" value="LGFP"/>
    <property type="match status" value="1"/>
</dbReference>
<evidence type="ECO:0000313" key="3">
    <source>
        <dbReference type="EMBL" id="MBP2702315.1"/>
    </source>
</evidence>